<protein>
    <submittedName>
        <fullName evidence="2">Uncharacterized protein</fullName>
    </submittedName>
</protein>
<dbReference type="AlphaFoldDB" id="A0A9P6UFG0"/>
<name>A0A9P6UFG0_9FUNG</name>
<feature type="compositionally biased region" description="Polar residues" evidence="1">
    <location>
        <begin position="117"/>
        <end position="132"/>
    </location>
</feature>
<reference evidence="2" key="1">
    <citation type="journal article" date="2020" name="Fungal Divers.">
        <title>Resolving the Mortierellaceae phylogeny through synthesis of multi-gene phylogenetics and phylogenomics.</title>
        <authorList>
            <person name="Vandepol N."/>
            <person name="Liber J."/>
            <person name="Desiro A."/>
            <person name="Na H."/>
            <person name="Kennedy M."/>
            <person name="Barry K."/>
            <person name="Grigoriev I.V."/>
            <person name="Miller A.N."/>
            <person name="O'Donnell K."/>
            <person name="Stajich J.E."/>
            <person name="Bonito G."/>
        </authorList>
    </citation>
    <scope>NUCLEOTIDE SEQUENCE</scope>
    <source>
        <strain evidence="2">NVP60</strain>
    </source>
</reference>
<keyword evidence="3" id="KW-1185">Reference proteome</keyword>
<accession>A0A9P6UFG0</accession>
<dbReference type="OrthoDB" id="2433495at2759"/>
<feature type="region of interest" description="Disordered" evidence="1">
    <location>
        <begin position="248"/>
        <end position="332"/>
    </location>
</feature>
<evidence type="ECO:0000313" key="2">
    <source>
        <dbReference type="EMBL" id="KAG0288926.1"/>
    </source>
</evidence>
<organism evidence="2 3">
    <name type="scientific">Linnemannia gamsii</name>
    <dbReference type="NCBI Taxonomy" id="64522"/>
    <lineage>
        <taxon>Eukaryota</taxon>
        <taxon>Fungi</taxon>
        <taxon>Fungi incertae sedis</taxon>
        <taxon>Mucoromycota</taxon>
        <taxon>Mortierellomycotina</taxon>
        <taxon>Mortierellomycetes</taxon>
        <taxon>Mortierellales</taxon>
        <taxon>Mortierellaceae</taxon>
        <taxon>Linnemannia</taxon>
    </lineage>
</organism>
<dbReference type="EMBL" id="JAAAIN010002939">
    <property type="protein sequence ID" value="KAG0288926.1"/>
    <property type="molecule type" value="Genomic_DNA"/>
</dbReference>
<feature type="compositionally biased region" description="Low complexity" evidence="1">
    <location>
        <begin position="101"/>
        <end position="116"/>
    </location>
</feature>
<comment type="caution">
    <text evidence="2">The sequence shown here is derived from an EMBL/GenBank/DDBJ whole genome shotgun (WGS) entry which is preliminary data.</text>
</comment>
<gene>
    <name evidence="2" type="ORF">BGZ97_006625</name>
</gene>
<sequence length="357" mass="38110">MNSVIRNYPSNRDSRHGVYGFFSSGQNTHHFESYLSRKGHQDIQPFPQAKAAPERVSVPLPEGTGKAEGVWNAFNGSYTQQDWANYARGQAVPAAKRPVNAATTATTARTSGHTTAVASRQAQKPSLSNSTMIAPAPAPASSAARPSSSSSSSSSSSFSEPSTSAMAPPRPPPLLIDLEFTSTTPVTPTVKSSVFADLLDLDFSPTPTPTTKTIATPNIGTAVETEKPTDSAEKTSVIVEESTLIDFSDTFTDPPVLDEPRGHSASSVTFGEASQPDDLLATEEYNIGNSDYDDEDSDNVSDSDSDSSDDDDDDHLHRQFSVDKSLHSDKDLDSDAKGIFVDFATLANLRTELLEAN</sequence>
<feature type="compositionally biased region" description="Basic and acidic residues" evidence="1">
    <location>
        <begin position="314"/>
        <end position="332"/>
    </location>
</feature>
<feature type="compositionally biased region" description="Acidic residues" evidence="1">
    <location>
        <begin position="291"/>
        <end position="313"/>
    </location>
</feature>
<evidence type="ECO:0000256" key="1">
    <source>
        <dbReference type="SAM" id="MobiDB-lite"/>
    </source>
</evidence>
<feature type="compositionally biased region" description="Low complexity" evidence="1">
    <location>
        <begin position="139"/>
        <end position="167"/>
    </location>
</feature>
<evidence type="ECO:0000313" key="3">
    <source>
        <dbReference type="Proteomes" id="UP000823405"/>
    </source>
</evidence>
<proteinExistence type="predicted"/>
<feature type="non-terminal residue" evidence="2">
    <location>
        <position position="357"/>
    </location>
</feature>
<feature type="region of interest" description="Disordered" evidence="1">
    <location>
        <begin position="92"/>
        <end position="173"/>
    </location>
</feature>
<dbReference type="Proteomes" id="UP000823405">
    <property type="component" value="Unassembled WGS sequence"/>
</dbReference>